<evidence type="ECO:0000256" key="1">
    <source>
        <dbReference type="SAM" id="MobiDB-lite"/>
    </source>
</evidence>
<organism evidence="2 3">
    <name type="scientific">Gordonia soli NBRC 108243</name>
    <dbReference type="NCBI Taxonomy" id="1223545"/>
    <lineage>
        <taxon>Bacteria</taxon>
        <taxon>Bacillati</taxon>
        <taxon>Actinomycetota</taxon>
        <taxon>Actinomycetes</taxon>
        <taxon>Mycobacteriales</taxon>
        <taxon>Gordoniaceae</taxon>
        <taxon>Gordonia</taxon>
    </lineage>
</organism>
<feature type="compositionally biased region" description="Polar residues" evidence="1">
    <location>
        <begin position="63"/>
        <end position="75"/>
    </location>
</feature>
<protein>
    <submittedName>
        <fullName evidence="2">Uncharacterized protein</fullName>
    </submittedName>
</protein>
<comment type="caution">
    <text evidence="2">The sequence shown here is derived from an EMBL/GenBank/DDBJ whole genome shotgun (WGS) entry which is preliminary data.</text>
</comment>
<evidence type="ECO:0000313" key="3">
    <source>
        <dbReference type="Proteomes" id="UP000011666"/>
    </source>
</evidence>
<dbReference type="EMBL" id="BANX01000032">
    <property type="protein sequence ID" value="GAC70108.1"/>
    <property type="molecule type" value="Genomic_DNA"/>
</dbReference>
<reference evidence="2 3" key="1">
    <citation type="submission" date="2013-01" db="EMBL/GenBank/DDBJ databases">
        <title>Whole genome shotgun sequence of Gordonia soli NBRC 108243.</title>
        <authorList>
            <person name="Isaki-Nakamura S."/>
            <person name="Hosoyama A."/>
            <person name="Tsuchikane K."/>
            <person name="Ando Y."/>
            <person name="Baba S."/>
            <person name="Ohji S."/>
            <person name="Hamada M."/>
            <person name="Tamura T."/>
            <person name="Yamazoe A."/>
            <person name="Yamazaki S."/>
            <person name="Fujita N."/>
        </authorList>
    </citation>
    <scope>NUCLEOTIDE SEQUENCE [LARGE SCALE GENOMIC DNA]</scope>
    <source>
        <strain evidence="2 3">NBRC 108243</strain>
    </source>
</reference>
<feature type="compositionally biased region" description="Low complexity" evidence="1">
    <location>
        <begin position="41"/>
        <end position="62"/>
    </location>
</feature>
<dbReference type="AlphaFoldDB" id="M0QNG0"/>
<gene>
    <name evidence="2" type="ORF">GS4_32_00520</name>
</gene>
<accession>M0QNG0</accession>
<name>M0QNG0_9ACTN</name>
<feature type="region of interest" description="Disordered" evidence="1">
    <location>
        <begin position="1"/>
        <end position="26"/>
    </location>
</feature>
<feature type="region of interest" description="Disordered" evidence="1">
    <location>
        <begin position="41"/>
        <end position="75"/>
    </location>
</feature>
<dbReference type="RefSeq" id="WP_007623850.1">
    <property type="nucleotide sequence ID" value="NZ_BANX01000032.1"/>
</dbReference>
<feature type="compositionally biased region" description="Polar residues" evidence="1">
    <location>
        <begin position="11"/>
        <end position="22"/>
    </location>
</feature>
<sequence>MPDPTDRSESTRAPAQDGSSAPLQMVGDDAAVCVDGVCTWPPAANPTGPAPTTDAPTTYAATNQGSTATDAASSA</sequence>
<proteinExistence type="predicted"/>
<dbReference type="Proteomes" id="UP000011666">
    <property type="component" value="Unassembled WGS sequence"/>
</dbReference>
<evidence type="ECO:0000313" key="2">
    <source>
        <dbReference type="EMBL" id="GAC70108.1"/>
    </source>
</evidence>
<keyword evidence="3" id="KW-1185">Reference proteome</keyword>
<feature type="compositionally biased region" description="Basic and acidic residues" evidence="1">
    <location>
        <begin position="1"/>
        <end position="10"/>
    </location>
</feature>
<dbReference type="STRING" id="1223545.GS4_32_00520"/>